<dbReference type="Proteomes" id="UP001606300">
    <property type="component" value="Unassembled WGS sequence"/>
</dbReference>
<protein>
    <recommendedName>
        <fullName evidence="3">Lipoprotein</fullName>
    </recommendedName>
</protein>
<comment type="caution">
    <text evidence="1">The sequence shown here is derived from an EMBL/GenBank/DDBJ whole genome shotgun (WGS) entry which is preliminary data.</text>
</comment>
<evidence type="ECO:0000313" key="1">
    <source>
        <dbReference type="EMBL" id="MFG6416047.1"/>
    </source>
</evidence>
<gene>
    <name evidence="1" type="ORF">ACG02S_19295</name>
</gene>
<keyword evidence="2" id="KW-1185">Reference proteome</keyword>
<proteinExistence type="predicted"/>
<reference evidence="1 2" key="1">
    <citation type="submission" date="2024-09" db="EMBL/GenBank/DDBJ databases">
        <title>Novel species of the genus Pelomonas and Roseateles isolated from streams.</title>
        <authorList>
            <person name="Lu H."/>
        </authorList>
    </citation>
    <scope>NUCLEOTIDE SEQUENCE [LARGE SCALE GENOMIC DNA]</scope>
    <source>
        <strain evidence="1 2">DC23W</strain>
    </source>
</reference>
<sequence length="300" mass="31672">MTPLFTQGLPAWRSLAVLLAALATLLLAGCNTMRGTPTRYQSTDAIVAAIQLTAQDIADLAVETDPVTRNRLQNKAVAVIDQQYSAFVRSLVADRADAATAVAGTTLGAATAAAFVDSVTAKTNYALFGATLIGAFGIVDKHYYFEKTAPALIAGMDAARTQALLQIKQNQQFGTDRYDGAAAARDLETYYTAGTLVGAIKDITARAETAVAEGQGQIRTLKVLTESEMDRNGAIVAAIHAIQTPQAVQKGNQALKALGLKEQLDAHNTRRALLQELRASDGGARTDALEAQLKAQGLLK</sequence>
<dbReference type="RefSeq" id="WP_394472114.1">
    <property type="nucleotide sequence ID" value="NZ_JBIGHY010000007.1"/>
</dbReference>
<dbReference type="EMBL" id="JBIGHY010000007">
    <property type="protein sequence ID" value="MFG6416047.1"/>
    <property type="molecule type" value="Genomic_DNA"/>
</dbReference>
<organism evidence="1 2">
    <name type="scientific">Pelomonas dachongensis</name>
    <dbReference type="NCBI Taxonomy" id="3299029"/>
    <lineage>
        <taxon>Bacteria</taxon>
        <taxon>Pseudomonadati</taxon>
        <taxon>Pseudomonadota</taxon>
        <taxon>Betaproteobacteria</taxon>
        <taxon>Burkholderiales</taxon>
        <taxon>Sphaerotilaceae</taxon>
        <taxon>Roseateles</taxon>
    </lineage>
</organism>
<evidence type="ECO:0000313" key="2">
    <source>
        <dbReference type="Proteomes" id="UP001606300"/>
    </source>
</evidence>
<accession>A0ABW7ERI9</accession>
<evidence type="ECO:0008006" key="3">
    <source>
        <dbReference type="Google" id="ProtNLM"/>
    </source>
</evidence>
<name>A0ABW7ERI9_9BURK</name>